<accession>N1PIL4</accession>
<name>N1PIL4_DOTSN</name>
<dbReference type="eggNOG" id="ENOG502SM61">
    <property type="taxonomic scope" value="Eukaryota"/>
</dbReference>
<sequence>MTSFNLEIVNGPNTPGTTTDHELFFARRALALLKTRLGSEVLMSLLAPDTAIADTYWEDIIASSSGHYLPANITLRCHGLSVSSFLSWFKSKATDAIINLAGHPEHYLSTHGPILETIGKHVSFFTLQFTQEPDKCVTNRDAEKYPVVLSGFGTLRSGTVMGYACHQFRDLDGKREEEGLEAMFGAWVPADAGEEVRECHRMHLEVEWTNWLRAAYEDLHGEGR</sequence>
<reference evidence="2" key="1">
    <citation type="journal article" date="2012" name="PLoS Genet.">
        <title>The genomes of the fungal plant pathogens Cladosporium fulvum and Dothistroma septosporum reveal adaptation to different hosts and lifestyles but also signatures of common ancestry.</title>
        <authorList>
            <person name="de Wit P.J.G.M."/>
            <person name="van der Burgt A."/>
            <person name="Oekmen B."/>
            <person name="Stergiopoulos I."/>
            <person name="Abd-Elsalam K.A."/>
            <person name="Aerts A.L."/>
            <person name="Bahkali A.H."/>
            <person name="Beenen H.G."/>
            <person name="Chettri P."/>
            <person name="Cox M.P."/>
            <person name="Datema E."/>
            <person name="de Vries R.P."/>
            <person name="Dhillon B."/>
            <person name="Ganley A.R."/>
            <person name="Griffiths S.A."/>
            <person name="Guo Y."/>
            <person name="Hamelin R.C."/>
            <person name="Henrissat B."/>
            <person name="Kabir M.S."/>
            <person name="Jashni M.K."/>
            <person name="Kema G."/>
            <person name="Klaubauf S."/>
            <person name="Lapidus A."/>
            <person name="Levasseur A."/>
            <person name="Lindquist E."/>
            <person name="Mehrabi R."/>
            <person name="Ohm R.A."/>
            <person name="Owen T.J."/>
            <person name="Salamov A."/>
            <person name="Schwelm A."/>
            <person name="Schijlen E."/>
            <person name="Sun H."/>
            <person name="van den Burg H.A."/>
            <person name="van Ham R.C.H.J."/>
            <person name="Zhang S."/>
            <person name="Goodwin S.B."/>
            <person name="Grigoriev I.V."/>
            <person name="Collemare J."/>
            <person name="Bradshaw R.E."/>
        </authorList>
    </citation>
    <scope>NUCLEOTIDE SEQUENCE [LARGE SCALE GENOMIC DNA]</scope>
    <source>
        <strain evidence="2">NZE10 / CBS 128990</strain>
    </source>
</reference>
<reference evidence="1 2" key="2">
    <citation type="journal article" date="2012" name="PLoS Pathog.">
        <title>Diverse lifestyles and strategies of plant pathogenesis encoded in the genomes of eighteen Dothideomycetes fungi.</title>
        <authorList>
            <person name="Ohm R.A."/>
            <person name="Feau N."/>
            <person name="Henrissat B."/>
            <person name="Schoch C.L."/>
            <person name="Horwitz B.A."/>
            <person name="Barry K.W."/>
            <person name="Condon B.J."/>
            <person name="Copeland A.C."/>
            <person name="Dhillon B."/>
            <person name="Glaser F."/>
            <person name="Hesse C.N."/>
            <person name="Kosti I."/>
            <person name="LaButti K."/>
            <person name="Lindquist E.A."/>
            <person name="Lucas S."/>
            <person name="Salamov A.A."/>
            <person name="Bradshaw R.E."/>
            <person name="Ciuffetti L."/>
            <person name="Hamelin R.C."/>
            <person name="Kema G.H.J."/>
            <person name="Lawrence C."/>
            <person name="Scott J.A."/>
            <person name="Spatafora J.W."/>
            <person name="Turgeon B.G."/>
            <person name="de Wit P.J.G.M."/>
            <person name="Zhong S."/>
            <person name="Goodwin S.B."/>
            <person name="Grigoriev I.V."/>
        </authorList>
    </citation>
    <scope>NUCLEOTIDE SEQUENCE [LARGE SCALE GENOMIC DNA]</scope>
    <source>
        <strain evidence="2">NZE10 / CBS 128990</strain>
    </source>
</reference>
<evidence type="ECO:0000313" key="2">
    <source>
        <dbReference type="Proteomes" id="UP000016933"/>
    </source>
</evidence>
<proteinExistence type="predicted"/>
<dbReference type="OrthoDB" id="3649000at2759"/>
<dbReference type="OMA" id="WHLACEF"/>
<gene>
    <name evidence="1" type="ORF">DOTSEDRAFT_26046</name>
</gene>
<dbReference type="Proteomes" id="UP000016933">
    <property type="component" value="Unassembled WGS sequence"/>
</dbReference>
<dbReference type="EMBL" id="KB446541">
    <property type="protein sequence ID" value="EME42453.1"/>
    <property type="molecule type" value="Genomic_DNA"/>
</dbReference>
<organism evidence="1 2">
    <name type="scientific">Dothistroma septosporum (strain NZE10 / CBS 128990)</name>
    <name type="common">Red band needle blight fungus</name>
    <name type="synonym">Mycosphaerella pini</name>
    <dbReference type="NCBI Taxonomy" id="675120"/>
    <lineage>
        <taxon>Eukaryota</taxon>
        <taxon>Fungi</taxon>
        <taxon>Dikarya</taxon>
        <taxon>Ascomycota</taxon>
        <taxon>Pezizomycotina</taxon>
        <taxon>Dothideomycetes</taxon>
        <taxon>Dothideomycetidae</taxon>
        <taxon>Mycosphaerellales</taxon>
        <taxon>Mycosphaerellaceae</taxon>
        <taxon>Dothistroma</taxon>
    </lineage>
</organism>
<evidence type="ECO:0000313" key="1">
    <source>
        <dbReference type="EMBL" id="EME42453.1"/>
    </source>
</evidence>
<protein>
    <submittedName>
        <fullName evidence="1">Uncharacterized protein</fullName>
    </submittedName>
</protein>
<keyword evidence="2" id="KW-1185">Reference proteome</keyword>
<dbReference type="HOGENOM" id="CLU_100117_0_0_1"/>
<dbReference type="AlphaFoldDB" id="N1PIL4"/>